<sequence>MDEESYRQTYERINTAPCIFEKGILSLKCACAYQHKFHLADRHCVACSDTLMQQNCKSFLDHLRKQTQFVFKINIDGPLPHNKEIKVQNGGMLGIQKLLLGDDAGESVSDIAGLMQKSIAVYGNIESVPYNLIMPSVTNYKTRPKRQSRKS</sequence>
<protein>
    <submittedName>
        <fullName evidence="1">Uncharacterized protein</fullName>
    </submittedName>
</protein>
<organism evidence="1">
    <name type="scientific">hydrothermal vent metagenome</name>
    <dbReference type="NCBI Taxonomy" id="652676"/>
    <lineage>
        <taxon>unclassified sequences</taxon>
        <taxon>metagenomes</taxon>
        <taxon>ecological metagenomes</taxon>
    </lineage>
</organism>
<evidence type="ECO:0000313" key="1">
    <source>
        <dbReference type="EMBL" id="VAW67826.1"/>
    </source>
</evidence>
<dbReference type="EMBL" id="UOFH01000407">
    <property type="protein sequence ID" value="VAW67826.1"/>
    <property type="molecule type" value="Genomic_DNA"/>
</dbReference>
<accession>A0A3B0YHK8</accession>
<dbReference type="AlphaFoldDB" id="A0A3B0YHK8"/>
<reference evidence="1" key="1">
    <citation type="submission" date="2018-06" db="EMBL/GenBank/DDBJ databases">
        <authorList>
            <person name="Zhirakovskaya E."/>
        </authorList>
    </citation>
    <scope>NUCLEOTIDE SEQUENCE</scope>
</reference>
<proteinExistence type="predicted"/>
<gene>
    <name evidence="1" type="ORF">MNBD_GAMMA08-2400</name>
</gene>
<name>A0A3B0YHK8_9ZZZZ</name>